<evidence type="ECO:0000256" key="1">
    <source>
        <dbReference type="SAM" id="MobiDB-lite"/>
    </source>
</evidence>
<dbReference type="PATRIC" id="fig|1227482.3.peg.2682"/>
<dbReference type="OrthoDB" id="385374at2157"/>
<name>M0NML9_9EURY</name>
<organism evidence="2 3">
    <name type="scientific">Halorubrum lipolyticum DSM 21995</name>
    <dbReference type="NCBI Taxonomy" id="1227482"/>
    <lineage>
        <taxon>Archaea</taxon>
        <taxon>Methanobacteriati</taxon>
        <taxon>Methanobacteriota</taxon>
        <taxon>Stenosarchaea group</taxon>
        <taxon>Halobacteria</taxon>
        <taxon>Halobacteriales</taxon>
        <taxon>Haloferacaceae</taxon>
        <taxon>Halorubrum</taxon>
    </lineage>
</organism>
<accession>M0NML9</accession>
<reference evidence="2 3" key="1">
    <citation type="journal article" date="2014" name="PLoS Genet.">
        <title>Phylogenetically driven sequencing of extremely halophilic archaea reveals strategies for static and dynamic osmo-response.</title>
        <authorList>
            <person name="Becker E.A."/>
            <person name="Seitzer P.M."/>
            <person name="Tritt A."/>
            <person name="Larsen D."/>
            <person name="Krusor M."/>
            <person name="Yao A.I."/>
            <person name="Wu D."/>
            <person name="Madern D."/>
            <person name="Eisen J.A."/>
            <person name="Darling A.E."/>
            <person name="Facciotti M.T."/>
        </authorList>
    </citation>
    <scope>NUCLEOTIDE SEQUENCE [LARGE SCALE GENOMIC DNA]</scope>
    <source>
        <strain evidence="2 3">DSM 21995</strain>
    </source>
</reference>
<protein>
    <submittedName>
        <fullName evidence="2">Heavy metal translocating P-type ATPase</fullName>
    </submittedName>
</protein>
<evidence type="ECO:0000313" key="3">
    <source>
        <dbReference type="Proteomes" id="UP000011650"/>
    </source>
</evidence>
<comment type="caution">
    <text evidence="2">The sequence shown here is derived from an EMBL/GenBank/DDBJ whole genome shotgun (WGS) entry which is preliminary data.</text>
</comment>
<dbReference type="Proteomes" id="UP000011650">
    <property type="component" value="Unassembled WGS sequence"/>
</dbReference>
<dbReference type="RefSeq" id="WP_008007338.1">
    <property type="nucleotide sequence ID" value="NZ_AOJG01000037.1"/>
</dbReference>
<feature type="region of interest" description="Disordered" evidence="1">
    <location>
        <begin position="114"/>
        <end position="136"/>
    </location>
</feature>
<keyword evidence="3" id="KW-1185">Reference proteome</keyword>
<gene>
    <name evidence="2" type="ORF">C469_13265</name>
</gene>
<dbReference type="AlphaFoldDB" id="M0NML9"/>
<evidence type="ECO:0000313" key="2">
    <source>
        <dbReference type="EMBL" id="EMA58414.1"/>
    </source>
</evidence>
<sequence length="136" mass="14298">MTASDPPPRSTCTVRIERRGGRGAAGARALERHLPVALVNVDVSFRTGSARVTYDGERTSEASIRDAVRDGVNDAPALATATLRIAMGGAGIGHAADGDRRLAAGRRLCRPIKTGTTLSHQPPRMGESLGGSRWVK</sequence>
<proteinExistence type="predicted"/>
<dbReference type="EMBL" id="AOJG01000037">
    <property type="protein sequence ID" value="EMA58414.1"/>
    <property type="molecule type" value="Genomic_DNA"/>
</dbReference>
<dbReference type="Gene3D" id="3.30.70.100">
    <property type="match status" value="1"/>
</dbReference>
<dbReference type="STRING" id="1227482.C469_13265"/>